<reference evidence="1" key="1">
    <citation type="submission" date="2017-06" db="EMBL/GenBank/DDBJ databases">
        <authorList>
            <person name="Assis F.L."/>
            <person name="Abrahao J.S."/>
            <person name="Silva L."/>
            <person name="Khalil J.B."/>
            <person name="Rodrigues R."/>
            <person name="Silva L.S."/>
            <person name="Boratto P."/>
            <person name="Andrade M."/>
            <person name="Kroon E.G."/>
            <person name="Ribeiro B."/>
            <person name="Bergier I."/>
            <person name="Seligmann H."/>
            <person name="Ghigo E."/>
            <person name="Colson P."/>
            <person name="Levasseur A."/>
            <person name="Raoult D."/>
            <person name="Scola B.L."/>
        </authorList>
    </citation>
    <scope>NUCLEOTIDE SEQUENCE</scope>
    <source>
        <strain evidence="1">Deep ocean</strain>
    </source>
</reference>
<protein>
    <submittedName>
        <fullName evidence="1">Putative ORFan</fullName>
    </submittedName>
</protein>
<dbReference type="RefSeq" id="YP_010780442.1">
    <property type="nucleotide sequence ID" value="NC_075038.1"/>
</dbReference>
<organism evidence="1">
    <name type="scientific">Tupanvirus deep ocean</name>
    <dbReference type="NCBI Taxonomy" id="2126984"/>
    <lineage>
        <taxon>Viruses</taxon>
        <taxon>Varidnaviria</taxon>
        <taxon>Bamfordvirae</taxon>
        <taxon>Nucleocytoviricota</taxon>
        <taxon>Megaviricetes</taxon>
        <taxon>Imitervirales</taxon>
        <taxon>Mimiviridae</taxon>
        <taxon>Megamimivirinae</taxon>
        <taxon>Tupanvirus</taxon>
        <taxon>Tupanvirus altamarinense</taxon>
    </lineage>
</organism>
<dbReference type="GeneID" id="80517133"/>
<reference evidence="1" key="2">
    <citation type="journal article" date="2018" name="Nat. Commun.">
        <title>Tailed giant Tupanvirus possesses the most complete translational apparatus of the known virosphere.</title>
        <authorList>
            <person name="Abrahao J."/>
            <person name="Silva L."/>
            <person name="Silva L.S."/>
            <person name="Khalil J.Y.B."/>
            <person name="Rodrigues R."/>
            <person name="Arantes T."/>
            <person name="Assis F."/>
            <person name="Boratto P."/>
            <person name="Andrade M."/>
            <person name="Kroon E.G."/>
            <person name="Ribeiro B."/>
            <person name="Bergier I."/>
            <person name="Seligmann H."/>
            <person name="Ghigo E."/>
            <person name="Colson P."/>
            <person name="Levasseur A."/>
            <person name="Kroemer G."/>
            <person name="Raoult D."/>
            <person name="La Scola B."/>
        </authorList>
    </citation>
    <scope>NUCLEOTIDE SEQUENCE [LARGE SCALE GENOMIC DNA]</scope>
    <source>
        <strain evidence="1">Deep ocean</strain>
    </source>
</reference>
<name>A0A6N1NE85_9VIRU</name>
<dbReference type="EMBL" id="MF405918">
    <property type="protein sequence ID" value="QKU33834.1"/>
    <property type="molecule type" value="Genomic_DNA"/>
</dbReference>
<sequence length="55" mass="6790">MGLFCCKIEKEVTEEKYIYPNDKPYTYPIDEPFFYKKQPIRENISYDRYSGEYFV</sequence>
<proteinExistence type="predicted"/>
<accession>A0A6N1NE85</accession>
<evidence type="ECO:0000313" key="1">
    <source>
        <dbReference type="EMBL" id="QKU33834.1"/>
    </source>
</evidence>
<dbReference type="KEGG" id="vg:80517133"/>